<dbReference type="PANTHER" id="PTHR30121">
    <property type="entry name" value="UNCHARACTERIZED PROTEIN YJGR-RELATED"/>
    <property type="match status" value="1"/>
</dbReference>
<dbReference type="EMBL" id="LKLU01000107">
    <property type="protein sequence ID" value="KSU19418.1"/>
    <property type="molecule type" value="Genomic_DNA"/>
</dbReference>
<comment type="caution">
    <text evidence="2">The sequence shown here is derived from an EMBL/GenBank/DDBJ whole genome shotgun (WGS) entry which is preliminary data.</text>
</comment>
<evidence type="ECO:0000313" key="3">
    <source>
        <dbReference type="Proteomes" id="UP000053719"/>
    </source>
</evidence>
<feature type="compositionally biased region" description="Basic and acidic residues" evidence="1">
    <location>
        <begin position="9"/>
        <end position="19"/>
    </location>
</feature>
<protein>
    <submittedName>
        <fullName evidence="2">Putative ATPase TraE</fullName>
    </submittedName>
</protein>
<dbReference type="Proteomes" id="UP000053719">
    <property type="component" value="Unassembled WGS sequence"/>
</dbReference>
<dbReference type="InterPro" id="IPR051162">
    <property type="entry name" value="T4SS_component"/>
</dbReference>
<gene>
    <name evidence="2" type="ORF">M20_2037</name>
</gene>
<evidence type="ECO:0000313" key="2">
    <source>
        <dbReference type="EMBL" id="KSU19418.1"/>
    </source>
</evidence>
<dbReference type="RefSeq" id="WP_058212058.1">
    <property type="nucleotide sequence ID" value="NZ_LKLU01000107.1"/>
</dbReference>
<dbReference type="Gene3D" id="3.40.50.300">
    <property type="entry name" value="P-loop containing nucleotide triphosphate hydrolases"/>
    <property type="match status" value="2"/>
</dbReference>
<proteinExistence type="predicted"/>
<dbReference type="PANTHER" id="PTHR30121:SF6">
    <property type="entry name" value="SLR6007 PROTEIN"/>
    <property type="match status" value="1"/>
</dbReference>
<name>A0A0V8E1F4_LACLL</name>
<dbReference type="InterPro" id="IPR027417">
    <property type="entry name" value="P-loop_NTPase"/>
</dbReference>
<feature type="compositionally biased region" description="Basic residues" evidence="1">
    <location>
        <begin position="26"/>
        <end position="36"/>
    </location>
</feature>
<feature type="compositionally biased region" description="Basic and acidic residues" evidence="1">
    <location>
        <begin position="39"/>
        <end position="54"/>
    </location>
</feature>
<dbReference type="AlphaFoldDB" id="A0A0V8E1F4"/>
<dbReference type="SUPFAM" id="SSF52540">
    <property type="entry name" value="P-loop containing nucleoside triphosphate hydrolases"/>
    <property type="match status" value="1"/>
</dbReference>
<accession>A0A0V8E1F4</accession>
<reference evidence="3" key="1">
    <citation type="submission" date="2015-10" db="EMBL/GenBank/DDBJ databases">
        <title>Draft Genome Sequences of 11 Lactococcus lactis subspecies cremoris strains.</title>
        <authorList>
            <person name="Wels M."/>
            <person name="Backus L."/>
            <person name="Boekhorst J."/>
            <person name="Dijkstra A."/>
            <person name="Beerthuizen M."/>
            <person name="Kelly W."/>
            <person name="Siezen R."/>
            <person name="Bachmann H."/>
            <person name="Van Hijum S."/>
        </authorList>
    </citation>
    <scope>NUCLEOTIDE SEQUENCE [LARGE SCALE GENOMIC DNA]</scope>
    <source>
        <strain evidence="3">M20</strain>
    </source>
</reference>
<sequence length="880" mass="101253">MKTYNFMEEPAREAPEKKSVFSFSRMARKQKTKKSKPQPSKDKMDTKPAPQKKDSFSKIKQDFDKYFKIKKSDLLTYPLDRPIDSEGRLHTTIDGKEEFSYLLSVKGYDLAGQSIEEYKAIKAKYWAFQKNYTYVFKEFYMNFPENNSKNQNHLLSKFSGKKGMRQLSQIKDNYLKEEIRKLKVVEEEFRSKRSFIAIYGKTEEELDHRLRQVREAGGSLLGLQKLEQDEVELLFELLNRGESQKRSGHQTLAEKTAPADICFDYATHIPVNGHEEAIIVVTALSTTVKNGWLQNFTHHKYADAATVDYRMKEEIDYPKIISDSIEVYEKKYKKGGKTTNKDYFQQQYQILRQKNYDIANEGEVIKEVTIRMLVSAPDLKHLNDKIDTIARNMNGKGTKVQVYQNMGFYDWSSRFVSSDFQKDLRTSREGVERSALALALGFAHNQTYLSDPTGQYFGRTKTQCSVYLDIFTKTEERLSYDIFISGMKGSGKSTFLKKLVLSNFIVGHFVYVFDKAREFKELSRVLGGDYLPLDGTKGLVNMLQVLPLQSLGGDESDNVTKDIWGSYNLHISKTINRFKNWIDLTKDDVLDVNSILDDFYQDFFVSVKGYQWKKFDITGLANQDYPTFDDFYAYLMSGKVKDVDPKTTQRLTKMAKNVVTRKRSTFVGHTTMDNLLTSQFITFDISNITTEATGDADILFDVTLSLLFSMAQNRGRKEKNLYETGQKTFDEIVRSLIVVDECHNMLNPYKLQATEMFLEALRENRKFYYGVALATQLIETMIPDNAAQMSGKAGLAVQNLKAIIGLCQYKAWMRQSNTSIQTIKNNFSGYFKESDYQALQNFKVDKKVGSELILSGTGERGLEMYHYATPHELSIFQGGA</sequence>
<feature type="region of interest" description="Disordered" evidence="1">
    <location>
        <begin position="1"/>
        <end position="54"/>
    </location>
</feature>
<evidence type="ECO:0000256" key="1">
    <source>
        <dbReference type="SAM" id="MobiDB-lite"/>
    </source>
</evidence>
<dbReference type="PATRIC" id="fig|1360.114.peg.1619"/>
<organism evidence="2 3">
    <name type="scientific">Lactococcus lactis subsp. lactis</name>
    <name type="common">Streptococcus lactis</name>
    <dbReference type="NCBI Taxonomy" id="1360"/>
    <lineage>
        <taxon>Bacteria</taxon>
        <taxon>Bacillati</taxon>
        <taxon>Bacillota</taxon>
        <taxon>Bacilli</taxon>
        <taxon>Lactobacillales</taxon>
        <taxon>Streptococcaceae</taxon>
        <taxon>Lactococcus</taxon>
    </lineage>
</organism>